<evidence type="ECO:0000256" key="1">
    <source>
        <dbReference type="SAM" id="MobiDB-lite"/>
    </source>
</evidence>
<feature type="compositionally biased region" description="Basic and acidic residues" evidence="1">
    <location>
        <begin position="152"/>
        <end position="161"/>
    </location>
</feature>
<sequence>MNITPCSLPKQCAIQPREAGGEFRAVAGGREVRAGAKVYPHSTDLGTGVACLCPNSPQPRERPKSLWNASAPSLYLQVNKKKSRESPESPGLGRVRRGQERSLFQLASSQIAAILTPSLSSLAPFFIIPYAPILENKIHVTINTIHISLVERKEQRSEEQKTPPPRANARVS</sequence>
<proteinExistence type="predicted"/>
<comment type="caution">
    <text evidence="2">The sequence shown here is derived from an EMBL/GenBank/DDBJ whole genome shotgun (WGS) entry which is preliminary data.</text>
</comment>
<keyword evidence="3" id="KW-1185">Reference proteome</keyword>
<organism evidence="2 3">
    <name type="scientific">Eschrichtius robustus</name>
    <name type="common">California gray whale</name>
    <name type="synonym">Eschrichtius gibbosus</name>
    <dbReference type="NCBI Taxonomy" id="9764"/>
    <lineage>
        <taxon>Eukaryota</taxon>
        <taxon>Metazoa</taxon>
        <taxon>Chordata</taxon>
        <taxon>Craniata</taxon>
        <taxon>Vertebrata</taxon>
        <taxon>Euteleostomi</taxon>
        <taxon>Mammalia</taxon>
        <taxon>Eutheria</taxon>
        <taxon>Laurasiatheria</taxon>
        <taxon>Artiodactyla</taxon>
        <taxon>Whippomorpha</taxon>
        <taxon>Cetacea</taxon>
        <taxon>Mysticeti</taxon>
        <taxon>Eschrichtiidae</taxon>
        <taxon>Eschrichtius</taxon>
    </lineage>
</organism>
<dbReference type="Proteomes" id="UP001159641">
    <property type="component" value="Unassembled WGS sequence"/>
</dbReference>
<dbReference type="EMBL" id="JAIQCJ010001959">
    <property type="protein sequence ID" value="KAJ8786736.1"/>
    <property type="molecule type" value="Genomic_DNA"/>
</dbReference>
<reference evidence="2 3" key="1">
    <citation type="submission" date="2022-11" db="EMBL/GenBank/DDBJ databases">
        <title>Whole genome sequence of Eschrichtius robustus ER-17-0199.</title>
        <authorList>
            <person name="Bruniche-Olsen A."/>
            <person name="Black A.N."/>
            <person name="Fields C.J."/>
            <person name="Walden K."/>
            <person name="Dewoody J.A."/>
        </authorList>
    </citation>
    <scope>NUCLEOTIDE SEQUENCE [LARGE SCALE GENOMIC DNA]</scope>
    <source>
        <strain evidence="2">ER-17-0199</strain>
        <tissue evidence="2">Blubber</tissue>
    </source>
</reference>
<name>A0AB34H4Z1_ESCRO</name>
<evidence type="ECO:0000313" key="2">
    <source>
        <dbReference type="EMBL" id="KAJ8786736.1"/>
    </source>
</evidence>
<feature type="region of interest" description="Disordered" evidence="1">
    <location>
        <begin position="152"/>
        <end position="172"/>
    </location>
</feature>
<gene>
    <name evidence="2" type="ORF">J1605_023394</name>
</gene>
<accession>A0AB34H4Z1</accession>
<dbReference type="AlphaFoldDB" id="A0AB34H4Z1"/>
<feature type="region of interest" description="Disordered" evidence="1">
    <location>
        <begin position="77"/>
        <end position="96"/>
    </location>
</feature>
<protein>
    <submittedName>
        <fullName evidence="2">Uncharacterized protein</fullName>
    </submittedName>
</protein>
<evidence type="ECO:0000313" key="3">
    <source>
        <dbReference type="Proteomes" id="UP001159641"/>
    </source>
</evidence>